<evidence type="ECO:0008006" key="3">
    <source>
        <dbReference type="Google" id="ProtNLM"/>
    </source>
</evidence>
<sequence>MFEVIVRYRFVSIKIFKLKYLEFYIVLLFKINLAMSQKITGTKGNRSNRMTKSQKDFMVNFLEKNKFLLETKINPFELDKYNNSWKLLANELNKLPGANKSIPQWKQEQGGGPKSEKDLTNLEERLLALLSKIVILGAPSIPEAGILDKPEEPIEETIYEEFYFEDDNENVEIGIEEYIPSNETMDSPIPSNDQTWPSTSFKVVSDASKMGTIPKDSPMKTKQAMRNSKKYMKTSGVELIAKNHEECLKYLANSNNNVAAACHNLSKILKKTRNKMFCIQP</sequence>
<gene>
    <name evidence="1" type="ORF">NQ314_018672</name>
</gene>
<dbReference type="AlphaFoldDB" id="A0AAV8WQC6"/>
<protein>
    <recommendedName>
        <fullName evidence="3">Regulatory protein zeste</fullName>
    </recommendedName>
</protein>
<name>A0AAV8WQC6_9CUCU</name>
<reference evidence="1" key="1">
    <citation type="journal article" date="2023" name="Insect Mol. Biol.">
        <title>Genome sequencing provides insights into the evolution of gene families encoding plant cell wall-degrading enzymes in longhorned beetles.</title>
        <authorList>
            <person name="Shin N.R."/>
            <person name="Okamura Y."/>
            <person name="Kirsch R."/>
            <person name="Pauchet Y."/>
        </authorList>
    </citation>
    <scope>NUCLEOTIDE SEQUENCE</scope>
    <source>
        <strain evidence="1">RBIC_L_NR</strain>
    </source>
</reference>
<accession>A0AAV8WQC6</accession>
<comment type="caution">
    <text evidence="1">The sequence shown here is derived from an EMBL/GenBank/DDBJ whole genome shotgun (WGS) entry which is preliminary data.</text>
</comment>
<proteinExistence type="predicted"/>
<dbReference type="EMBL" id="JANEYF010005283">
    <property type="protein sequence ID" value="KAJ8928724.1"/>
    <property type="molecule type" value="Genomic_DNA"/>
</dbReference>
<dbReference type="Proteomes" id="UP001162156">
    <property type="component" value="Unassembled WGS sequence"/>
</dbReference>
<evidence type="ECO:0000313" key="1">
    <source>
        <dbReference type="EMBL" id="KAJ8928724.1"/>
    </source>
</evidence>
<organism evidence="1 2">
    <name type="scientific">Rhamnusium bicolor</name>
    <dbReference type="NCBI Taxonomy" id="1586634"/>
    <lineage>
        <taxon>Eukaryota</taxon>
        <taxon>Metazoa</taxon>
        <taxon>Ecdysozoa</taxon>
        <taxon>Arthropoda</taxon>
        <taxon>Hexapoda</taxon>
        <taxon>Insecta</taxon>
        <taxon>Pterygota</taxon>
        <taxon>Neoptera</taxon>
        <taxon>Endopterygota</taxon>
        <taxon>Coleoptera</taxon>
        <taxon>Polyphaga</taxon>
        <taxon>Cucujiformia</taxon>
        <taxon>Chrysomeloidea</taxon>
        <taxon>Cerambycidae</taxon>
        <taxon>Lepturinae</taxon>
        <taxon>Rhagiini</taxon>
        <taxon>Rhamnusium</taxon>
    </lineage>
</organism>
<evidence type="ECO:0000313" key="2">
    <source>
        <dbReference type="Proteomes" id="UP001162156"/>
    </source>
</evidence>
<keyword evidence="2" id="KW-1185">Reference proteome</keyword>